<name>A0AC60QCK7_IXOPE</name>
<proteinExistence type="predicted"/>
<comment type="caution">
    <text evidence="1">The sequence shown here is derived from an EMBL/GenBank/DDBJ whole genome shotgun (WGS) entry which is preliminary data.</text>
</comment>
<keyword evidence="2" id="KW-1185">Reference proteome</keyword>
<dbReference type="Proteomes" id="UP000805193">
    <property type="component" value="Unassembled WGS sequence"/>
</dbReference>
<organism evidence="1 2">
    <name type="scientific">Ixodes persulcatus</name>
    <name type="common">Taiga tick</name>
    <dbReference type="NCBI Taxonomy" id="34615"/>
    <lineage>
        <taxon>Eukaryota</taxon>
        <taxon>Metazoa</taxon>
        <taxon>Ecdysozoa</taxon>
        <taxon>Arthropoda</taxon>
        <taxon>Chelicerata</taxon>
        <taxon>Arachnida</taxon>
        <taxon>Acari</taxon>
        <taxon>Parasitiformes</taxon>
        <taxon>Ixodida</taxon>
        <taxon>Ixodoidea</taxon>
        <taxon>Ixodidae</taxon>
        <taxon>Ixodinae</taxon>
        <taxon>Ixodes</taxon>
    </lineage>
</organism>
<evidence type="ECO:0000313" key="1">
    <source>
        <dbReference type="EMBL" id="KAG0431780.1"/>
    </source>
</evidence>
<accession>A0AC60QCK7</accession>
<evidence type="ECO:0000313" key="2">
    <source>
        <dbReference type="Proteomes" id="UP000805193"/>
    </source>
</evidence>
<protein>
    <submittedName>
        <fullName evidence="1">Uncharacterized protein</fullName>
    </submittedName>
</protein>
<dbReference type="EMBL" id="JABSTQ010009196">
    <property type="protein sequence ID" value="KAG0431780.1"/>
    <property type="molecule type" value="Genomic_DNA"/>
</dbReference>
<gene>
    <name evidence="1" type="ORF">HPB47_021460</name>
</gene>
<sequence length="113" mass="11316">MSALAGPVRPPPLTGPLPANTGPGPSRSGSIPDDTASRDAGHGAPDTERSTERSAEQSPVLHLLHPAGRGQSDQLTTDTSDVVMAACAGQDPVTARRRAAGPAGRSSSALLSS</sequence>
<reference evidence="1 2" key="1">
    <citation type="journal article" date="2020" name="Cell">
        <title>Large-Scale Comparative Analyses of Tick Genomes Elucidate Their Genetic Diversity and Vector Capacities.</title>
        <authorList>
            <consortium name="Tick Genome and Microbiome Consortium (TIGMIC)"/>
            <person name="Jia N."/>
            <person name="Wang J."/>
            <person name="Shi W."/>
            <person name="Du L."/>
            <person name="Sun Y."/>
            <person name="Zhan W."/>
            <person name="Jiang J.F."/>
            <person name="Wang Q."/>
            <person name="Zhang B."/>
            <person name="Ji P."/>
            <person name="Bell-Sakyi L."/>
            <person name="Cui X.M."/>
            <person name="Yuan T.T."/>
            <person name="Jiang B.G."/>
            <person name="Yang W.F."/>
            <person name="Lam T.T."/>
            <person name="Chang Q.C."/>
            <person name="Ding S.J."/>
            <person name="Wang X.J."/>
            <person name="Zhu J.G."/>
            <person name="Ruan X.D."/>
            <person name="Zhao L."/>
            <person name="Wei J.T."/>
            <person name="Ye R.Z."/>
            <person name="Que T.C."/>
            <person name="Du C.H."/>
            <person name="Zhou Y.H."/>
            <person name="Cheng J.X."/>
            <person name="Dai P.F."/>
            <person name="Guo W.B."/>
            <person name="Han X.H."/>
            <person name="Huang E.J."/>
            <person name="Li L.F."/>
            <person name="Wei W."/>
            <person name="Gao Y.C."/>
            <person name="Liu J.Z."/>
            <person name="Shao H.Z."/>
            <person name="Wang X."/>
            <person name="Wang C.C."/>
            <person name="Yang T.C."/>
            <person name="Huo Q.B."/>
            <person name="Li W."/>
            <person name="Chen H.Y."/>
            <person name="Chen S.E."/>
            <person name="Zhou L.G."/>
            <person name="Ni X.B."/>
            <person name="Tian J.H."/>
            <person name="Sheng Y."/>
            <person name="Liu T."/>
            <person name="Pan Y.S."/>
            <person name="Xia L.Y."/>
            <person name="Li J."/>
            <person name="Zhao F."/>
            <person name="Cao W.C."/>
        </authorList>
    </citation>
    <scope>NUCLEOTIDE SEQUENCE [LARGE SCALE GENOMIC DNA]</scope>
    <source>
        <strain evidence="1">Iper-2018</strain>
    </source>
</reference>